<dbReference type="HOGENOM" id="CLU_1305824_0_0_1"/>
<dbReference type="EMBL" id="GL379992">
    <property type="protein sequence ID" value="EGT41302.1"/>
    <property type="molecule type" value="Genomic_DNA"/>
</dbReference>
<proteinExistence type="predicted"/>
<evidence type="ECO:0000313" key="3">
    <source>
        <dbReference type="Proteomes" id="UP000008068"/>
    </source>
</evidence>
<gene>
    <name evidence="2" type="ORF">CAEBREN_04793</name>
</gene>
<sequence>MKGKWRNRNDRRGEQKQDQGDESARGAEKTQKEVTPESGPVDGNSDVRMQKLYELCSRLLEAEEKKATKRAQMYDVIMGTQDESVELQQQQQKEPVKTLHKAVGAAKTGACSNEHLLKTSDEFVSKELYKLRQEVEKLHARQYECFYTTLQMIEKLRSSFQGNVRVGRNASRAKAIGSTIPEHPMSGVAESGDSFVERVHKERHEMNKGFW</sequence>
<feature type="compositionally biased region" description="Basic and acidic residues" evidence="1">
    <location>
        <begin position="7"/>
        <end position="35"/>
    </location>
</feature>
<reference evidence="3" key="1">
    <citation type="submission" date="2011-07" db="EMBL/GenBank/DDBJ databases">
        <authorList>
            <consortium name="Caenorhabditis brenneri Sequencing and Analysis Consortium"/>
            <person name="Wilson R.K."/>
        </authorList>
    </citation>
    <scope>NUCLEOTIDE SEQUENCE [LARGE SCALE GENOMIC DNA]</scope>
    <source>
        <strain evidence="3">PB2801</strain>
    </source>
</reference>
<protein>
    <submittedName>
        <fullName evidence="2">Uncharacterized protein</fullName>
    </submittedName>
</protein>
<keyword evidence="3" id="KW-1185">Reference proteome</keyword>
<accession>G0NZT5</accession>
<dbReference type="Proteomes" id="UP000008068">
    <property type="component" value="Unassembled WGS sequence"/>
</dbReference>
<evidence type="ECO:0000313" key="2">
    <source>
        <dbReference type="EMBL" id="EGT41302.1"/>
    </source>
</evidence>
<name>G0NZT5_CAEBE</name>
<organism evidence="3">
    <name type="scientific">Caenorhabditis brenneri</name>
    <name type="common">Nematode worm</name>
    <dbReference type="NCBI Taxonomy" id="135651"/>
    <lineage>
        <taxon>Eukaryota</taxon>
        <taxon>Metazoa</taxon>
        <taxon>Ecdysozoa</taxon>
        <taxon>Nematoda</taxon>
        <taxon>Chromadorea</taxon>
        <taxon>Rhabditida</taxon>
        <taxon>Rhabditina</taxon>
        <taxon>Rhabditomorpha</taxon>
        <taxon>Rhabditoidea</taxon>
        <taxon>Rhabditidae</taxon>
        <taxon>Peloderinae</taxon>
        <taxon>Caenorhabditis</taxon>
    </lineage>
</organism>
<feature type="region of interest" description="Disordered" evidence="1">
    <location>
        <begin position="1"/>
        <end position="46"/>
    </location>
</feature>
<dbReference type="InParanoid" id="G0NZT5"/>
<evidence type="ECO:0000256" key="1">
    <source>
        <dbReference type="SAM" id="MobiDB-lite"/>
    </source>
</evidence>
<dbReference type="AlphaFoldDB" id="G0NZT5"/>